<organism evidence="1 2">
    <name type="scientific">Neobacillus rhizosphaerae</name>
    <dbReference type="NCBI Taxonomy" id="2880965"/>
    <lineage>
        <taxon>Bacteria</taxon>
        <taxon>Bacillati</taxon>
        <taxon>Bacillota</taxon>
        <taxon>Bacilli</taxon>
        <taxon>Bacillales</taxon>
        <taxon>Bacillaceae</taxon>
        <taxon>Neobacillus</taxon>
    </lineage>
</organism>
<evidence type="ECO:0000313" key="2">
    <source>
        <dbReference type="Proteomes" id="UP000838308"/>
    </source>
</evidence>
<accession>A0ABM9EMQ0</accession>
<keyword evidence="2" id="KW-1185">Reference proteome</keyword>
<comment type="caution">
    <text evidence="1">The sequence shown here is derived from an EMBL/GenBank/DDBJ whole genome shotgun (WGS) entry which is preliminary data.</text>
</comment>
<proteinExistence type="predicted"/>
<evidence type="ECO:0000313" key="1">
    <source>
        <dbReference type="EMBL" id="CAH2713876.1"/>
    </source>
</evidence>
<name>A0ABM9EMQ0_9BACI</name>
<protein>
    <submittedName>
        <fullName evidence="1">Uncharacterized protein</fullName>
    </submittedName>
</protein>
<gene>
    <name evidence="1" type="ORF">BACCIP111895_01030</name>
</gene>
<dbReference type="RefSeq" id="WP_248734203.1">
    <property type="nucleotide sequence ID" value="NZ_CALBWS010000003.1"/>
</dbReference>
<dbReference type="Proteomes" id="UP000838308">
    <property type="component" value="Unassembled WGS sequence"/>
</dbReference>
<dbReference type="EMBL" id="CALBWS010000003">
    <property type="protein sequence ID" value="CAH2713876.1"/>
    <property type="molecule type" value="Genomic_DNA"/>
</dbReference>
<reference evidence="1" key="1">
    <citation type="submission" date="2022-04" db="EMBL/GenBank/DDBJ databases">
        <authorList>
            <person name="Criscuolo A."/>
        </authorList>
    </citation>
    <scope>NUCLEOTIDE SEQUENCE</scope>
    <source>
        <strain evidence="1">CIP111895</strain>
    </source>
</reference>
<sequence>MDLNQLEQLGDELRSVGHQRRRLVERIVQEVNERDAQSSKELYRKLSNISNQAIEIIDRQKQIIDEEVQKM</sequence>